<gene>
    <name evidence="14" type="ORF">E1301_Tti016218</name>
</gene>
<dbReference type="GO" id="GO:0000981">
    <property type="term" value="F:DNA-binding transcription factor activity, RNA polymerase II-specific"/>
    <property type="evidence" value="ECO:0007669"/>
    <property type="project" value="TreeGrafter"/>
</dbReference>
<organism evidence="14 15">
    <name type="scientific">Triplophysa tibetana</name>
    <dbReference type="NCBI Taxonomy" id="1572043"/>
    <lineage>
        <taxon>Eukaryota</taxon>
        <taxon>Metazoa</taxon>
        <taxon>Chordata</taxon>
        <taxon>Craniata</taxon>
        <taxon>Vertebrata</taxon>
        <taxon>Euteleostomi</taxon>
        <taxon>Actinopterygii</taxon>
        <taxon>Neopterygii</taxon>
        <taxon>Teleostei</taxon>
        <taxon>Ostariophysi</taxon>
        <taxon>Cypriniformes</taxon>
        <taxon>Nemacheilidae</taxon>
        <taxon>Triplophysa</taxon>
    </lineage>
</organism>
<evidence type="ECO:0000256" key="6">
    <source>
        <dbReference type="ARBA" id="ARBA00023015"/>
    </source>
</evidence>
<keyword evidence="4" id="KW-0677">Repeat</keyword>
<keyword evidence="10" id="KW-0804">Transcription</keyword>
<dbReference type="PROSITE" id="PS50023">
    <property type="entry name" value="LIM_DOMAIN_2"/>
    <property type="match status" value="1"/>
</dbReference>
<evidence type="ECO:0000256" key="10">
    <source>
        <dbReference type="ARBA" id="ARBA00023163"/>
    </source>
</evidence>
<dbReference type="SUPFAM" id="SSF57716">
    <property type="entry name" value="Glucocorticoid receptor-like (DNA-binding domain)"/>
    <property type="match status" value="1"/>
</dbReference>
<comment type="subcellular location">
    <subcellularLocation>
        <location evidence="1">Nucleus</location>
    </subcellularLocation>
</comment>
<keyword evidence="11" id="KW-0539">Nucleus</keyword>
<evidence type="ECO:0000256" key="3">
    <source>
        <dbReference type="ARBA" id="ARBA00022723"/>
    </source>
</evidence>
<evidence type="ECO:0000256" key="8">
    <source>
        <dbReference type="ARBA" id="ARBA00023125"/>
    </source>
</evidence>
<dbReference type="GO" id="GO:0000977">
    <property type="term" value="F:RNA polymerase II transcription regulatory region sequence-specific DNA binding"/>
    <property type="evidence" value="ECO:0007669"/>
    <property type="project" value="TreeGrafter"/>
</dbReference>
<evidence type="ECO:0000256" key="4">
    <source>
        <dbReference type="ARBA" id="ARBA00022737"/>
    </source>
</evidence>
<dbReference type="Gene3D" id="2.10.110.10">
    <property type="entry name" value="Cysteine Rich Protein"/>
    <property type="match status" value="1"/>
</dbReference>
<dbReference type="Pfam" id="PF00412">
    <property type="entry name" value="LIM"/>
    <property type="match status" value="1"/>
</dbReference>
<evidence type="ECO:0000313" key="15">
    <source>
        <dbReference type="Proteomes" id="UP000324632"/>
    </source>
</evidence>
<proteinExistence type="predicted"/>
<evidence type="ECO:0000256" key="12">
    <source>
        <dbReference type="PROSITE-ProRule" id="PRU00125"/>
    </source>
</evidence>
<dbReference type="PANTHER" id="PTHR24208">
    <property type="entry name" value="LIM/HOMEOBOX PROTEIN LHX"/>
    <property type="match status" value="1"/>
</dbReference>
<name>A0A5A9P4Q5_9TELE</name>
<dbReference type="GO" id="GO:0030182">
    <property type="term" value="P:neuron differentiation"/>
    <property type="evidence" value="ECO:0007669"/>
    <property type="project" value="TreeGrafter"/>
</dbReference>
<evidence type="ECO:0000256" key="2">
    <source>
        <dbReference type="ARBA" id="ARBA00022473"/>
    </source>
</evidence>
<sequence>MLDGIKIEDQLRSGPASLGLMLGKLNNITNIQWSDCSHQNVCEGCQRPISDRFLLRVNESSWHEECVQCAVCQEPLTMTCYSRDRKFYCKHDYQHCEERLSGLCKVLPPRCCVPADLLSHPDPTFYPCVGSRVQPLALMPTPPAVARAARHHALLAEVTQALHRPRALLGFVSAEGPGWRSVRRKRFSVLPQAAACNLSPSLTFCSQQGLEHRAGWRGFGGDVRRPATVRGASVMLEGRSRVYAAETSSEGRAHMVRVSSFPLS</sequence>
<keyword evidence="3 12" id="KW-0479">Metal-binding</keyword>
<dbReference type="GO" id="GO:0046872">
    <property type="term" value="F:metal ion binding"/>
    <property type="evidence" value="ECO:0007669"/>
    <property type="project" value="UniProtKB-KW"/>
</dbReference>
<reference evidence="14 15" key="1">
    <citation type="journal article" date="2019" name="Mol. Ecol. Resour.">
        <title>Chromosome-level genome assembly of Triplophysa tibetana, a fish adapted to the harsh high-altitude environment of the Tibetan Plateau.</title>
        <authorList>
            <person name="Yang X."/>
            <person name="Liu H."/>
            <person name="Ma Z."/>
            <person name="Zou Y."/>
            <person name="Zou M."/>
            <person name="Mao Y."/>
            <person name="Li X."/>
            <person name="Wang H."/>
            <person name="Chen T."/>
            <person name="Wang W."/>
            <person name="Yang R."/>
        </authorList>
    </citation>
    <scope>NUCLEOTIDE SEQUENCE [LARGE SCALE GENOMIC DNA]</scope>
    <source>
        <strain evidence="14">TTIB1903HZAU</strain>
        <tissue evidence="14">Muscle</tissue>
    </source>
</reference>
<dbReference type="PROSITE" id="PS00478">
    <property type="entry name" value="LIM_DOMAIN_1"/>
    <property type="match status" value="1"/>
</dbReference>
<evidence type="ECO:0000256" key="7">
    <source>
        <dbReference type="ARBA" id="ARBA00023038"/>
    </source>
</evidence>
<dbReference type="CDD" id="cd09371">
    <property type="entry name" value="LIM1_Lmx1b"/>
    <property type="match status" value="1"/>
</dbReference>
<keyword evidence="9 14" id="KW-0371">Homeobox</keyword>
<comment type="caution">
    <text evidence="14">The sequence shown here is derived from an EMBL/GenBank/DDBJ whole genome shotgun (WGS) entry which is preliminary data.</text>
</comment>
<evidence type="ECO:0000256" key="9">
    <source>
        <dbReference type="ARBA" id="ARBA00023155"/>
    </source>
</evidence>
<feature type="domain" description="LIM zinc-binding" evidence="13">
    <location>
        <begin position="40"/>
        <end position="99"/>
    </location>
</feature>
<evidence type="ECO:0000256" key="1">
    <source>
        <dbReference type="ARBA" id="ARBA00004123"/>
    </source>
</evidence>
<keyword evidence="15" id="KW-1185">Reference proteome</keyword>
<accession>A0A5A9P4Q5</accession>
<evidence type="ECO:0000259" key="13">
    <source>
        <dbReference type="PROSITE" id="PS50023"/>
    </source>
</evidence>
<dbReference type="SMART" id="SM00132">
    <property type="entry name" value="LIM"/>
    <property type="match status" value="1"/>
</dbReference>
<dbReference type="InterPro" id="IPR001781">
    <property type="entry name" value="Znf_LIM"/>
</dbReference>
<evidence type="ECO:0000313" key="14">
    <source>
        <dbReference type="EMBL" id="KAA0716910.1"/>
    </source>
</evidence>
<keyword evidence="7 12" id="KW-0440">LIM domain</keyword>
<dbReference type="AlphaFoldDB" id="A0A5A9P4Q5"/>
<dbReference type="GO" id="GO:0005634">
    <property type="term" value="C:nucleus"/>
    <property type="evidence" value="ECO:0007669"/>
    <property type="project" value="UniProtKB-SubCell"/>
</dbReference>
<keyword evidence="5 12" id="KW-0862">Zinc</keyword>
<protein>
    <submittedName>
        <fullName evidence="14">LIM/homeobox protein LMX-1.2</fullName>
    </submittedName>
</protein>
<dbReference type="FunFam" id="2.10.110.10:FF:000006">
    <property type="entry name" value="LIM homeobox transcription factor 1-beta"/>
    <property type="match status" value="1"/>
</dbReference>
<keyword evidence="8 14" id="KW-0238">DNA-binding</keyword>
<dbReference type="EMBL" id="SOYY01000009">
    <property type="protein sequence ID" value="KAA0716910.1"/>
    <property type="molecule type" value="Genomic_DNA"/>
</dbReference>
<evidence type="ECO:0000256" key="5">
    <source>
        <dbReference type="ARBA" id="ARBA00022833"/>
    </source>
</evidence>
<dbReference type="PANTHER" id="PTHR24208:SF96">
    <property type="entry name" value="LIM HOMEOBOX TRANSCRIPTION FACTOR 1-BETA"/>
    <property type="match status" value="1"/>
</dbReference>
<dbReference type="InterPro" id="IPR050453">
    <property type="entry name" value="LIM_Homeobox_TF"/>
</dbReference>
<keyword evidence="2" id="KW-0217">Developmental protein</keyword>
<evidence type="ECO:0000256" key="11">
    <source>
        <dbReference type="ARBA" id="ARBA00023242"/>
    </source>
</evidence>
<dbReference type="Proteomes" id="UP000324632">
    <property type="component" value="Chromosome 9"/>
</dbReference>
<keyword evidence="6" id="KW-0805">Transcription regulation</keyword>